<dbReference type="FunFam" id="3.30.200.20:FF:000661">
    <property type="entry name" value="Serine-threonine protein kinase plant-type"/>
    <property type="match status" value="1"/>
</dbReference>
<comment type="subcellular location">
    <subcellularLocation>
        <location evidence="1">Membrane</location>
    </subcellularLocation>
</comment>
<dbReference type="Gene3D" id="1.10.510.10">
    <property type="entry name" value="Transferase(Phosphotransferase) domain 1"/>
    <property type="match status" value="1"/>
</dbReference>
<evidence type="ECO:0000256" key="4">
    <source>
        <dbReference type="ARBA" id="ARBA00022737"/>
    </source>
</evidence>
<evidence type="ECO:0000313" key="9">
    <source>
        <dbReference type="Proteomes" id="UP001280121"/>
    </source>
</evidence>
<dbReference type="Proteomes" id="UP001280121">
    <property type="component" value="Unassembled WGS sequence"/>
</dbReference>
<dbReference type="InterPro" id="IPR011009">
    <property type="entry name" value="Kinase-like_dom_sf"/>
</dbReference>
<evidence type="ECO:0000256" key="6">
    <source>
        <dbReference type="ARBA" id="ARBA00023136"/>
    </source>
</evidence>
<keyword evidence="6" id="KW-0472">Membrane</keyword>
<keyword evidence="9" id="KW-1185">Reference proteome</keyword>
<dbReference type="InterPro" id="IPR001245">
    <property type="entry name" value="Ser-Thr/Tyr_kinase_cat_dom"/>
</dbReference>
<evidence type="ECO:0000256" key="1">
    <source>
        <dbReference type="ARBA" id="ARBA00004370"/>
    </source>
</evidence>
<dbReference type="GO" id="GO:0005524">
    <property type="term" value="F:ATP binding"/>
    <property type="evidence" value="ECO:0007669"/>
    <property type="project" value="InterPro"/>
</dbReference>
<dbReference type="InterPro" id="IPR051809">
    <property type="entry name" value="Plant_receptor-like_S/T_kinase"/>
</dbReference>
<feature type="domain" description="Protein kinase" evidence="7">
    <location>
        <begin position="53"/>
        <end position="215"/>
    </location>
</feature>
<evidence type="ECO:0000256" key="5">
    <source>
        <dbReference type="ARBA" id="ARBA00022989"/>
    </source>
</evidence>
<sequence>MYMLSAIASTVFVLALIFLLFRCQKKNFKPLDKEDVSALSISYQELERATNGFDEGTLLGRGGFGSVNKRKLLDGTTIEVKVFNFQVERALQSFNYECEVMRKICHRNLVKIIGSCSNIDFKALVLEYMANKSLKNGEDMVSCVCDFGIAKLLDEEDSMTQTHTLGTIVYMAPAICHGVRFQLSTPLRYLGNFRGNVAKYVAKTDYKDKLNPDGG</sequence>
<dbReference type="GO" id="GO:0016020">
    <property type="term" value="C:membrane"/>
    <property type="evidence" value="ECO:0007669"/>
    <property type="project" value="UniProtKB-SubCell"/>
</dbReference>
<protein>
    <recommendedName>
        <fullName evidence="7">Protein kinase domain-containing protein</fullName>
    </recommendedName>
</protein>
<dbReference type="SUPFAM" id="SSF56112">
    <property type="entry name" value="Protein kinase-like (PK-like)"/>
    <property type="match status" value="1"/>
</dbReference>
<dbReference type="PROSITE" id="PS50011">
    <property type="entry name" value="PROTEIN_KINASE_DOM"/>
    <property type="match status" value="1"/>
</dbReference>
<accession>A0AAD9TUI2</accession>
<dbReference type="SMART" id="SM00220">
    <property type="entry name" value="S_TKc"/>
    <property type="match status" value="1"/>
</dbReference>
<dbReference type="InterPro" id="IPR000719">
    <property type="entry name" value="Prot_kinase_dom"/>
</dbReference>
<dbReference type="AlphaFoldDB" id="A0AAD9TUI2"/>
<keyword evidence="5" id="KW-1133">Transmembrane helix</keyword>
<comment type="caution">
    <text evidence="8">The sequence shown here is derived from an EMBL/GenBank/DDBJ whole genome shotgun (WGS) entry which is preliminary data.</text>
</comment>
<name>A0AAD9TUI2_9ROSI</name>
<keyword evidence="2" id="KW-0433">Leucine-rich repeat</keyword>
<dbReference type="PANTHER" id="PTHR27008">
    <property type="entry name" value="OS04G0122200 PROTEIN"/>
    <property type="match status" value="1"/>
</dbReference>
<dbReference type="Pfam" id="PF07714">
    <property type="entry name" value="PK_Tyr_Ser-Thr"/>
    <property type="match status" value="1"/>
</dbReference>
<evidence type="ECO:0000256" key="2">
    <source>
        <dbReference type="ARBA" id="ARBA00022614"/>
    </source>
</evidence>
<evidence type="ECO:0000256" key="3">
    <source>
        <dbReference type="ARBA" id="ARBA00022692"/>
    </source>
</evidence>
<evidence type="ECO:0000313" key="8">
    <source>
        <dbReference type="EMBL" id="KAK2642489.1"/>
    </source>
</evidence>
<dbReference type="PANTHER" id="PTHR27008:SF585">
    <property type="entry name" value="PROTEIN KINASE DOMAIN-CONTAINING PROTEIN"/>
    <property type="match status" value="1"/>
</dbReference>
<reference evidence="8" key="1">
    <citation type="journal article" date="2023" name="Plant J.">
        <title>Genome sequences and population genomics provide insights into the demographic history, inbreeding, and mutation load of two 'living fossil' tree species of Dipteronia.</title>
        <authorList>
            <person name="Feng Y."/>
            <person name="Comes H.P."/>
            <person name="Chen J."/>
            <person name="Zhu S."/>
            <person name="Lu R."/>
            <person name="Zhang X."/>
            <person name="Li P."/>
            <person name="Qiu J."/>
            <person name="Olsen K.M."/>
            <person name="Qiu Y."/>
        </authorList>
    </citation>
    <scope>NUCLEOTIDE SEQUENCE</scope>
    <source>
        <strain evidence="8">KIB01</strain>
    </source>
</reference>
<keyword evidence="3" id="KW-0812">Transmembrane</keyword>
<proteinExistence type="predicted"/>
<dbReference type="Gene3D" id="3.30.200.20">
    <property type="entry name" value="Phosphorylase Kinase, domain 1"/>
    <property type="match status" value="1"/>
</dbReference>
<dbReference type="EMBL" id="JANJYI010000007">
    <property type="protein sequence ID" value="KAK2642489.1"/>
    <property type="molecule type" value="Genomic_DNA"/>
</dbReference>
<organism evidence="8 9">
    <name type="scientific">Dipteronia dyeriana</name>
    <dbReference type="NCBI Taxonomy" id="168575"/>
    <lineage>
        <taxon>Eukaryota</taxon>
        <taxon>Viridiplantae</taxon>
        <taxon>Streptophyta</taxon>
        <taxon>Embryophyta</taxon>
        <taxon>Tracheophyta</taxon>
        <taxon>Spermatophyta</taxon>
        <taxon>Magnoliopsida</taxon>
        <taxon>eudicotyledons</taxon>
        <taxon>Gunneridae</taxon>
        <taxon>Pentapetalae</taxon>
        <taxon>rosids</taxon>
        <taxon>malvids</taxon>
        <taxon>Sapindales</taxon>
        <taxon>Sapindaceae</taxon>
        <taxon>Hippocastanoideae</taxon>
        <taxon>Acereae</taxon>
        <taxon>Dipteronia</taxon>
    </lineage>
</organism>
<dbReference type="GO" id="GO:0004672">
    <property type="term" value="F:protein kinase activity"/>
    <property type="evidence" value="ECO:0007669"/>
    <property type="project" value="InterPro"/>
</dbReference>
<gene>
    <name evidence="8" type="ORF">Ddye_024252</name>
</gene>
<keyword evidence="4" id="KW-0677">Repeat</keyword>
<evidence type="ECO:0000259" key="7">
    <source>
        <dbReference type="PROSITE" id="PS50011"/>
    </source>
</evidence>